<protein>
    <submittedName>
        <fullName evidence="1">Uncharacterized protein</fullName>
    </submittedName>
</protein>
<accession>A0ACC1I1F0</accession>
<reference evidence="1" key="1">
    <citation type="submission" date="2022-07" db="EMBL/GenBank/DDBJ databases">
        <title>Phylogenomic reconstructions and comparative analyses of Kickxellomycotina fungi.</title>
        <authorList>
            <person name="Reynolds N.K."/>
            <person name="Stajich J.E."/>
            <person name="Barry K."/>
            <person name="Grigoriev I.V."/>
            <person name="Crous P."/>
            <person name="Smith M.E."/>
        </authorList>
    </citation>
    <scope>NUCLEOTIDE SEQUENCE</scope>
    <source>
        <strain evidence="1">Benny 63K</strain>
    </source>
</reference>
<name>A0ACC1I1F0_9FUNG</name>
<evidence type="ECO:0000313" key="1">
    <source>
        <dbReference type="EMBL" id="KAJ1885469.1"/>
    </source>
</evidence>
<dbReference type="EMBL" id="JANBPG010002524">
    <property type="protein sequence ID" value="KAJ1885469.1"/>
    <property type="molecule type" value="Genomic_DNA"/>
</dbReference>
<sequence length="701" mass="75853">MGPGSTCAMPAPQTSSTDQCRAKGTSDDRHDFHTDDSKSQQQKEQRLQQQHIFSEERPHMIINEHKHAHTDICCMIPAPVQSAVEFVADLAHIIMPSLFMACPNGGCNLTRTILDIVSVRKYMCNSAIAAKGAASISQVPDTQQQQQTQQTGQQQQQDESDKQPLDSDSSSGSRSPEPGDTFGFDRASQSCACKCKCCLDRCCFVSSVASVRSWQSLAWQPKSPSALCYILNSRASAGPRAFQQPAEVAQELVSGISLPSELQAAAAASDAKAGYSDLSFATASDMPPSYANFEPGLSHHHHGASKEAAAACVNQDGSHLHNEATAIAPHSSSGNAAVDVDVVAPIDSKLLETNQYLMRRVRKLEITNRIIKEAYDEVQEILQAERQSRAAQLAAQDQTHQDDMAILIEEFTKRDELERKGRRQFCMNSDDELSDLDGELCHSSKLSPASSSGMTKSVTSYSGRNATNNAYDFEFSDFYSSLTSTALHGGERSQLLPPKVTRSISSPAVASIAASATSPAASAALTPTNMEARSWQHSVEDGDYDTDDDADDDGVSITWARAGDSDFELNDESDSSCDSESDSSDDDDEDDDEASDDEFSENDEDEHCTLNIDVDGLGARVDCATDAASESESESESDFVSDDESDDTADEKNEAEAESELSDYSVEPSAPQLTSQNILSSEDYAHIDPAKAVIDRYYAKT</sequence>
<evidence type="ECO:0000313" key="2">
    <source>
        <dbReference type="Proteomes" id="UP001150581"/>
    </source>
</evidence>
<proteinExistence type="predicted"/>
<gene>
    <name evidence="1" type="ORF">LPJ66_010103</name>
</gene>
<feature type="non-terminal residue" evidence="1">
    <location>
        <position position="701"/>
    </location>
</feature>
<organism evidence="1 2">
    <name type="scientific">Kickxella alabastrina</name>
    <dbReference type="NCBI Taxonomy" id="61397"/>
    <lineage>
        <taxon>Eukaryota</taxon>
        <taxon>Fungi</taxon>
        <taxon>Fungi incertae sedis</taxon>
        <taxon>Zoopagomycota</taxon>
        <taxon>Kickxellomycotina</taxon>
        <taxon>Kickxellomycetes</taxon>
        <taxon>Kickxellales</taxon>
        <taxon>Kickxellaceae</taxon>
        <taxon>Kickxella</taxon>
    </lineage>
</organism>
<comment type="caution">
    <text evidence="1">The sequence shown here is derived from an EMBL/GenBank/DDBJ whole genome shotgun (WGS) entry which is preliminary data.</text>
</comment>
<dbReference type="Proteomes" id="UP001150581">
    <property type="component" value="Unassembled WGS sequence"/>
</dbReference>
<keyword evidence="2" id="KW-1185">Reference proteome</keyword>